<keyword evidence="3" id="KW-1185">Reference proteome</keyword>
<sequence length="213" mass="23236">MRPAKYGSRRPAAVAGEGTRPPGNRTRFWGIVGSDLSHLISLSLSPSRRSHVLPGSAQGRVAIGTQRPNSPRARNHGETSCSPYLLRVLLPCRRLLCGPCPVLHAPCYMQVRVSLFQWVYPPRPDVDGSLPGESPANERRQARWGAKTGRLRETPGASTTQLVLLPPAMSVPRTICGALNTLRVGSAWYLCKVPVIVRTGCHAKPLPTYLILH</sequence>
<dbReference type="EMBL" id="JAHLJV010000001">
    <property type="protein sequence ID" value="KAK1600633.1"/>
    <property type="molecule type" value="Genomic_DNA"/>
</dbReference>
<dbReference type="RefSeq" id="XP_060421129.1">
    <property type="nucleotide sequence ID" value="XM_060551967.1"/>
</dbReference>
<feature type="region of interest" description="Disordered" evidence="1">
    <location>
        <begin position="1"/>
        <end position="21"/>
    </location>
</feature>
<organism evidence="2 3">
    <name type="scientific">Colletotrichum navitas</name>
    <dbReference type="NCBI Taxonomy" id="681940"/>
    <lineage>
        <taxon>Eukaryota</taxon>
        <taxon>Fungi</taxon>
        <taxon>Dikarya</taxon>
        <taxon>Ascomycota</taxon>
        <taxon>Pezizomycotina</taxon>
        <taxon>Sordariomycetes</taxon>
        <taxon>Hypocreomycetidae</taxon>
        <taxon>Glomerellales</taxon>
        <taxon>Glomerellaceae</taxon>
        <taxon>Colletotrichum</taxon>
        <taxon>Colletotrichum graminicola species complex</taxon>
    </lineage>
</organism>
<dbReference type="GeneID" id="85436207"/>
<proteinExistence type="predicted"/>
<dbReference type="Proteomes" id="UP001230504">
    <property type="component" value="Unassembled WGS sequence"/>
</dbReference>
<comment type="caution">
    <text evidence="2">The sequence shown here is derived from an EMBL/GenBank/DDBJ whole genome shotgun (WGS) entry which is preliminary data.</text>
</comment>
<name>A0AAD8VCZ1_9PEZI</name>
<dbReference type="AlphaFoldDB" id="A0AAD8VCZ1"/>
<reference evidence="2" key="1">
    <citation type="submission" date="2021-06" db="EMBL/GenBank/DDBJ databases">
        <title>Comparative genomics, transcriptomics and evolutionary studies reveal genomic signatures of adaptation to plant cell wall in hemibiotrophic fungi.</title>
        <authorList>
            <consortium name="DOE Joint Genome Institute"/>
            <person name="Baroncelli R."/>
            <person name="Diaz J.F."/>
            <person name="Benocci T."/>
            <person name="Peng M."/>
            <person name="Battaglia E."/>
            <person name="Haridas S."/>
            <person name="Andreopoulos W."/>
            <person name="Labutti K."/>
            <person name="Pangilinan J."/>
            <person name="Floch G.L."/>
            <person name="Makela M.R."/>
            <person name="Henrissat B."/>
            <person name="Grigoriev I.V."/>
            <person name="Crouch J.A."/>
            <person name="De Vries R.P."/>
            <person name="Sukno S.A."/>
            <person name="Thon M.R."/>
        </authorList>
    </citation>
    <scope>NUCLEOTIDE SEQUENCE</scope>
    <source>
        <strain evidence="2">CBS 125086</strain>
    </source>
</reference>
<gene>
    <name evidence="2" type="ORF">LY79DRAFT_26437</name>
</gene>
<evidence type="ECO:0000256" key="1">
    <source>
        <dbReference type="SAM" id="MobiDB-lite"/>
    </source>
</evidence>
<accession>A0AAD8VCZ1</accession>
<protein>
    <submittedName>
        <fullName evidence="2">Uncharacterized protein</fullName>
    </submittedName>
</protein>
<evidence type="ECO:0000313" key="2">
    <source>
        <dbReference type="EMBL" id="KAK1600633.1"/>
    </source>
</evidence>
<evidence type="ECO:0000313" key="3">
    <source>
        <dbReference type="Proteomes" id="UP001230504"/>
    </source>
</evidence>
<feature type="region of interest" description="Disordered" evidence="1">
    <location>
        <begin position="128"/>
        <end position="152"/>
    </location>
</feature>